<dbReference type="Pfam" id="PF00849">
    <property type="entry name" value="PseudoU_synth_2"/>
    <property type="match status" value="1"/>
</dbReference>
<dbReference type="InterPro" id="IPR020103">
    <property type="entry name" value="PsdUridine_synth_cat_dom_sf"/>
</dbReference>
<reference evidence="2 3" key="1">
    <citation type="submission" date="2014-07" db="EMBL/GenBank/DDBJ databases">
        <authorList>
            <person name="McCorrison J."/>
            <person name="Sanka R."/>
            <person name="Torralba M."/>
            <person name="Gillis M."/>
            <person name="Haft D.H."/>
            <person name="Methe B."/>
            <person name="Sutton G."/>
            <person name="Nelson K.E."/>
        </authorList>
    </citation>
    <scope>NUCLEOTIDE SEQUENCE [LARGE SCALE GENOMIC DNA]</scope>
    <source>
        <strain evidence="2 3">DNF00040</strain>
    </source>
</reference>
<dbReference type="Gene3D" id="3.30.2350.10">
    <property type="entry name" value="Pseudouridine synthase"/>
    <property type="match status" value="1"/>
</dbReference>
<dbReference type="PANTHER" id="PTHR21600:SF84">
    <property type="entry name" value="PSEUDOURIDINE SYNTHASE RSUA_RLUA-LIKE DOMAIN-CONTAINING PROTEIN"/>
    <property type="match status" value="1"/>
</dbReference>
<dbReference type="Proteomes" id="UP000029629">
    <property type="component" value="Unassembled WGS sequence"/>
</dbReference>
<comment type="caution">
    <text evidence="2">The sequence shown here is derived from an EMBL/GenBank/DDBJ whole genome shotgun (WGS) entry which is preliminary data.</text>
</comment>
<dbReference type="InterPro" id="IPR006145">
    <property type="entry name" value="PsdUridine_synth_RsuA/RluA"/>
</dbReference>
<dbReference type="SUPFAM" id="SSF55120">
    <property type="entry name" value="Pseudouridine synthase"/>
    <property type="match status" value="1"/>
</dbReference>
<gene>
    <name evidence="2" type="ORF">HMPREF2130_07925</name>
</gene>
<dbReference type="GO" id="GO:0009982">
    <property type="term" value="F:pseudouridine synthase activity"/>
    <property type="evidence" value="ECO:0007669"/>
    <property type="project" value="InterPro"/>
</dbReference>
<dbReference type="GO" id="GO:0000455">
    <property type="term" value="P:enzyme-directed rRNA pseudouridine synthesis"/>
    <property type="evidence" value="ECO:0007669"/>
    <property type="project" value="TreeGrafter"/>
</dbReference>
<dbReference type="InterPro" id="IPR006224">
    <property type="entry name" value="PsdUridine_synth_RluA-like_CS"/>
</dbReference>
<dbReference type="RefSeq" id="WP_018027079.1">
    <property type="nucleotide sequence ID" value="NZ_JRNI01000030.1"/>
</dbReference>
<evidence type="ECO:0000259" key="1">
    <source>
        <dbReference type="Pfam" id="PF00849"/>
    </source>
</evidence>
<evidence type="ECO:0000313" key="2">
    <source>
        <dbReference type="EMBL" id="KGF30109.1"/>
    </source>
</evidence>
<name>A0A096BA83_9BURK</name>
<organism evidence="2 3">
    <name type="scientific">Oligella urethralis DNF00040</name>
    <dbReference type="NCBI Taxonomy" id="1401065"/>
    <lineage>
        <taxon>Bacteria</taxon>
        <taxon>Pseudomonadati</taxon>
        <taxon>Pseudomonadota</taxon>
        <taxon>Betaproteobacteria</taxon>
        <taxon>Burkholderiales</taxon>
        <taxon>Alcaligenaceae</taxon>
        <taxon>Oligella</taxon>
    </lineage>
</organism>
<dbReference type="InterPro" id="IPR050188">
    <property type="entry name" value="RluA_PseudoU_synthase"/>
</dbReference>
<dbReference type="GO" id="GO:0140098">
    <property type="term" value="F:catalytic activity, acting on RNA"/>
    <property type="evidence" value="ECO:0007669"/>
    <property type="project" value="UniProtKB-ARBA"/>
</dbReference>
<dbReference type="AlphaFoldDB" id="A0A096BA83"/>
<dbReference type="GeneID" id="93428886"/>
<dbReference type="eggNOG" id="COG0564">
    <property type="taxonomic scope" value="Bacteria"/>
</dbReference>
<dbReference type="PROSITE" id="PS01129">
    <property type="entry name" value="PSI_RLU"/>
    <property type="match status" value="1"/>
</dbReference>
<dbReference type="GO" id="GO:0003723">
    <property type="term" value="F:RNA binding"/>
    <property type="evidence" value="ECO:0007669"/>
    <property type="project" value="InterPro"/>
</dbReference>
<keyword evidence="3" id="KW-1185">Reference proteome</keyword>
<proteinExistence type="predicted"/>
<evidence type="ECO:0000313" key="3">
    <source>
        <dbReference type="Proteomes" id="UP000029629"/>
    </source>
</evidence>
<feature type="domain" description="Pseudouridine synthase RsuA/RluA-like" evidence="1">
    <location>
        <begin position="96"/>
        <end position="243"/>
    </location>
</feature>
<sequence length="311" mass="35715">MKAPLAMRGGVNPSRLYLPREGQWPDLLSFLLERFPYMPAEIIEARLAAGEIVNAAGEPYHRHSAFVPDSWLWYYREVPDEVEVPFELDILYQDRHLLVVDKPHFLASIPSGRYLHETALSRLRKQLNRPEISPIHRLDRETAGVLVFSLRAEDRGAYQSLFQGRHVEKYYEAIAPTVATLNFPVVHQSHITKSPQYFTMIEVDKAPNSETVIELLQRGERFSHYGLKPLSGKKHQLRVHMNALGMPICHDNFYPVLAPERAADDFSNPLQLLARAIGFRDPITGAAHFFESQRNLDLLALIHERQDVNHE</sequence>
<accession>A0A096BA83</accession>
<protein>
    <submittedName>
        <fullName evidence="2">Pseudouridine synthase</fullName>
    </submittedName>
</protein>
<dbReference type="EMBL" id="JRNI01000030">
    <property type="protein sequence ID" value="KGF30109.1"/>
    <property type="molecule type" value="Genomic_DNA"/>
</dbReference>
<dbReference type="PANTHER" id="PTHR21600">
    <property type="entry name" value="MITOCHONDRIAL RNA PSEUDOURIDINE SYNTHASE"/>
    <property type="match status" value="1"/>
</dbReference>